<evidence type="ECO:0000313" key="3">
    <source>
        <dbReference type="Proteomes" id="UP000254060"/>
    </source>
</evidence>
<feature type="region of interest" description="Disordered" evidence="1">
    <location>
        <begin position="52"/>
        <end position="129"/>
    </location>
</feature>
<reference evidence="2 3" key="1">
    <citation type="submission" date="2018-06" db="EMBL/GenBank/DDBJ databases">
        <authorList>
            <consortium name="Pathogen Informatics"/>
            <person name="Doyle S."/>
        </authorList>
    </citation>
    <scope>NUCLEOTIDE SEQUENCE [LARGE SCALE GENOMIC DNA]</scope>
    <source>
        <strain evidence="2 3">NCTC13163</strain>
    </source>
</reference>
<sequence length="149" mass="16854">MDGLWILLLAAFGIASAVMKRIEKSSSTTGERPPSSDLKRYLDTVGDMMKEVEGSLDEPKQGQTLRRRVATPVEKPAEGRMFDPNRHAPKAPERSPKVSSEFEQTVKIPSLTEVEQKRPSRSPRMSMNQVRQAVIWSEIIQPPVSKRRR</sequence>
<feature type="compositionally biased region" description="Basic and acidic residues" evidence="1">
    <location>
        <begin position="75"/>
        <end position="96"/>
    </location>
</feature>
<proteinExistence type="predicted"/>
<evidence type="ECO:0000313" key="2">
    <source>
        <dbReference type="EMBL" id="STO07806.1"/>
    </source>
</evidence>
<dbReference type="AlphaFoldDB" id="A0A377FTJ1"/>
<dbReference type="EMBL" id="UGGP01000001">
    <property type="protein sequence ID" value="STO07806.1"/>
    <property type="molecule type" value="Genomic_DNA"/>
</dbReference>
<organism evidence="2 3">
    <name type="scientific">Exiguobacterium aurantiacum</name>
    <dbReference type="NCBI Taxonomy" id="33987"/>
    <lineage>
        <taxon>Bacteria</taxon>
        <taxon>Bacillati</taxon>
        <taxon>Bacillota</taxon>
        <taxon>Bacilli</taxon>
        <taxon>Bacillales</taxon>
        <taxon>Bacillales Family XII. Incertae Sedis</taxon>
        <taxon>Exiguobacterium</taxon>
    </lineage>
</organism>
<protein>
    <submittedName>
        <fullName evidence="2">Uncharacterized protein</fullName>
    </submittedName>
</protein>
<name>A0A377FTJ1_9BACL</name>
<evidence type="ECO:0000256" key="1">
    <source>
        <dbReference type="SAM" id="MobiDB-lite"/>
    </source>
</evidence>
<dbReference type="STRING" id="1397694.GCA_000702585_01669"/>
<gene>
    <name evidence="2" type="ORF">NCTC13163_01164</name>
</gene>
<dbReference type="RefSeq" id="WP_024371440.1">
    <property type="nucleotide sequence ID" value="NZ_UGGP01000001.1"/>
</dbReference>
<dbReference type="OrthoDB" id="2967738at2"/>
<dbReference type="Proteomes" id="UP000254060">
    <property type="component" value="Unassembled WGS sequence"/>
</dbReference>
<accession>A0A377FTJ1</accession>